<evidence type="ECO:0000256" key="1">
    <source>
        <dbReference type="SAM" id="Phobius"/>
    </source>
</evidence>
<dbReference type="AlphaFoldDB" id="A0A7S4ENX5"/>
<keyword evidence="1" id="KW-1133">Transmembrane helix</keyword>
<reference evidence="2" key="1">
    <citation type="submission" date="2021-01" db="EMBL/GenBank/DDBJ databases">
        <authorList>
            <person name="Corre E."/>
            <person name="Pelletier E."/>
            <person name="Niang G."/>
            <person name="Scheremetjew M."/>
            <person name="Finn R."/>
            <person name="Kale V."/>
            <person name="Holt S."/>
            <person name="Cochrane G."/>
            <person name="Meng A."/>
            <person name="Brown T."/>
            <person name="Cohen L."/>
        </authorList>
    </citation>
    <scope>NUCLEOTIDE SEQUENCE</scope>
    <source>
        <strain evidence="2">10249 10 AB</strain>
    </source>
</reference>
<keyword evidence="1" id="KW-0472">Membrane</keyword>
<keyword evidence="1" id="KW-0812">Transmembrane</keyword>
<feature type="transmembrane region" description="Helical" evidence="1">
    <location>
        <begin position="43"/>
        <end position="63"/>
    </location>
</feature>
<name>A0A7S4ENX5_9STRA</name>
<evidence type="ECO:0000313" key="2">
    <source>
        <dbReference type="EMBL" id="CAE0726180.1"/>
    </source>
</evidence>
<gene>
    <name evidence="2" type="ORF">PAUS00366_LOCUS18937</name>
</gene>
<sequence>MNTSHISINNGCCGCSLEGLDIDNGIPADSNDTTKKLNRSRSIAVFVTCLFFAVAACVFLNSFSKSGWDLRLFTASPENHLATGGHYMDCGTAPLCGVLTLETGYGKGHYNRKNL</sequence>
<accession>A0A7S4ENX5</accession>
<dbReference type="EMBL" id="HBIX01028058">
    <property type="protein sequence ID" value="CAE0726180.1"/>
    <property type="molecule type" value="Transcribed_RNA"/>
</dbReference>
<protein>
    <submittedName>
        <fullName evidence="2">Uncharacterized protein</fullName>
    </submittedName>
</protein>
<proteinExistence type="predicted"/>
<organism evidence="2">
    <name type="scientific">Pseudo-nitzschia australis</name>
    <dbReference type="NCBI Taxonomy" id="44445"/>
    <lineage>
        <taxon>Eukaryota</taxon>
        <taxon>Sar</taxon>
        <taxon>Stramenopiles</taxon>
        <taxon>Ochrophyta</taxon>
        <taxon>Bacillariophyta</taxon>
        <taxon>Bacillariophyceae</taxon>
        <taxon>Bacillariophycidae</taxon>
        <taxon>Bacillariales</taxon>
        <taxon>Bacillariaceae</taxon>
        <taxon>Pseudo-nitzschia</taxon>
    </lineage>
</organism>